<dbReference type="EMBL" id="BAAAQK010000009">
    <property type="protein sequence ID" value="GAA1851754.1"/>
    <property type="molecule type" value="Genomic_DNA"/>
</dbReference>
<evidence type="ECO:0000313" key="4">
    <source>
        <dbReference type="Proteomes" id="UP001500449"/>
    </source>
</evidence>
<reference evidence="3 4" key="1">
    <citation type="journal article" date="2019" name="Int. J. Syst. Evol. Microbiol.">
        <title>The Global Catalogue of Microorganisms (GCM) 10K type strain sequencing project: providing services to taxonomists for standard genome sequencing and annotation.</title>
        <authorList>
            <consortium name="The Broad Institute Genomics Platform"/>
            <consortium name="The Broad Institute Genome Sequencing Center for Infectious Disease"/>
            <person name="Wu L."/>
            <person name="Ma J."/>
        </authorList>
    </citation>
    <scope>NUCLEOTIDE SEQUENCE [LARGE SCALE GENOMIC DNA]</scope>
    <source>
        <strain evidence="3 4">JCM 16009</strain>
    </source>
</reference>
<dbReference type="PANTHER" id="PTHR24321">
    <property type="entry name" value="DEHYDROGENASES, SHORT CHAIN"/>
    <property type="match status" value="1"/>
</dbReference>
<accession>A0ABN2N5C6</accession>
<dbReference type="Gene3D" id="3.40.50.720">
    <property type="entry name" value="NAD(P)-binding Rossmann-like Domain"/>
    <property type="match status" value="1"/>
</dbReference>
<organism evidence="3 4">
    <name type="scientific">Pseudonocardia ailaonensis</name>
    <dbReference type="NCBI Taxonomy" id="367279"/>
    <lineage>
        <taxon>Bacteria</taxon>
        <taxon>Bacillati</taxon>
        <taxon>Actinomycetota</taxon>
        <taxon>Actinomycetes</taxon>
        <taxon>Pseudonocardiales</taxon>
        <taxon>Pseudonocardiaceae</taxon>
        <taxon>Pseudonocardia</taxon>
    </lineage>
</organism>
<dbReference type="PROSITE" id="PS00061">
    <property type="entry name" value="ADH_SHORT"/>
    <property type="match status" value="1"/>
</dbReference>
<comment type="caution">
    <text evidence="3">The sequence shown here is derived from an EMBL/GenBank/DDBJ whole genome shotgun (WGS) entry which is preliminary data.</text>
</comment>
<dbReference type="Proteomes" id="UP001500449">
    <property type="component" value="Unassembled WGS sequence"/>
</dbReference>
<keyword evidence="2" id="KW-0560">Oxidoreductase</keyword>
<dbReference type="PRINTS" id="PR00081">
    <property type="entry name" value="GDHRDH"/>
</dbReference>
<comment type="similarity">
    <text evidence="1">Belongs to the short-chain dehydrogenases/reductases (SDR) family.</text>
</comment>
<dbReference type="InterPro" id="IPR036291">
    <property type="entry name" value="NAD(P)-bd_dom_sf"/>
</dbReference>
<evidence type="ECO:0000313" key="3">
    <source>
        <dbReference type="EMBL" id="GAA1851754.1"/>
    </source>
</evidence>
<sequence length="270" mass="28320">MTDPSTRPGHDRLAGRYAIVVGGGSSAPGIGNGRATSLLLAREGAFVTVVDRDPSAAEETVAMIRASGGGAAAVGADATDDLGCRAAVERAAGPTGQIDVLVNNVGVIGEQAASAVDVDLAEWDATMRTNIRPYLLFPRHVIPRMSAGGAIVNVSSAAAIRGVERLQYATSKAALLGMTITMAAQHGPAGVRVNAVVPGAVWTPFVERRIEDDTVRAEQRARRRDRNMLRREGTAWDVAHAILFLVSDEARWITAQTLVVDGGETNMLTS</sequence>
<evidence type="ECO:0000256" key="2">
    <source>
        <dbReference type="ARBA" id="ARBA00023002"/>
    </source>
</evidence>
<dbReference type="InterPro" id="IPR002347">
    <property type="entry name" value="SDR_fam"/>
</dbReference>
<protein>
    <submittedName>
        <fullName evidence="3">Glucose 1-dehydrogenase</fullName>
    </submittedName>
</protein>
<proteinExistence type="inferred from homology"/>
<dbReference type="RefSeq" id="WP_344417822.1">
    <property type="nucleotide sequence ID" value="NZ_BAAAQK010000009.1"/>
</dbReference>
<dbReference type="InterPro" id="IPR020904">
    <property type="entry name" value="Sc_DH/Rdtase_CS"/>
</dbReference>
<gene>
    <name evidence="3" type="ORF">GCM10009836_34690</name>
</gene>
<dbReference type="SUPFAM" id="SSF51735">
    <property type="entry name" value="NAD(P)-binding Rossmann-fold domains"/>
    <property type="match status" value="1"/>
</dbReference>
<evidence type="ECO:0000256" key="1">
    <source>
        <dbReference type="ARBA" id="ARBA00006484"/>
    </source>
</evidence>
<keyword evidence="4" id="KW-1185">Reference proteome</keyword>
<dbReference type="PRINTS" id="PR00080">
    <property type="entry name" value="SDRFAMILY"/>
</dbReference>
<dbReference type="CDD" id="cd05233">
    <property type="entry name" value="SDR_c"/>
    <property type="match status" value="1"/>
</dbReference>
<dbReference type="PANTHER" id="PTHR24321:SF15">
    <property type="entry name" value="OXIDOREDUCTASE UCPA"/>
    <property type="match status" value="1"/>
</dbReference>
<dbReference type="Pfam" id="PF13561">
    <property type="entry name" value="adh_short_C2"/>
    <property type="match status" value="1"/>
</dbReference>
<name>A0ABN2N5C6_9PSEU</name>